<feature type="region of interest" description="Disordered" evidence="1">
    <location>
        <begin position="469"/>
        <end position="494"/>
    </location>
</feature>
<feature type="region of interest" description="Disordered" evidence="1">
    <location>
        <begin position="346"/>
        <end position="412"/>
    </location>
</feature>
<feature type="compositionally biased region" description="Pro residues" evidence="1">
    <location>
        <begin position="384"/>
        <end position="396"/>
    </location>
</feature>
<feature type="compositionally biased region" description="Low complexity" evidence="1">
    <location>
        <begin position="366"/>
        <end position="383"/>
    </location>
</feature>
<feature type="compositionally biased region" description="Pro residues" evidence="1">
    <location>
        <begin position="351"/>
        <end position="365"/>
    </location>
</feature>
<dbReference type="EMBL" id="JAXAVV010000062">
    <property type="protein sequence ID" value="MDX8056752.1"/>
    <property type="molecule type" value="Genomic_DNA"/>
</dbReference>
<reference evidence="2 3" key="1">
    <citation type="submission" date="2023-11" db="EMBL/GenBank/DDBJ databases">
        <title>Lentzea sokolovensis, sp. nov., Lentzea kristufkii, sp. nov., and Lentzea miocenensis, sp. nov., rare actinobacteria from Sokolov Coal Basin, Miocene lacustrine sediment, Czech Republic.</title>
        <authorList>
            <person name="Lara A."/>
            <person name="Kotroba L."/>
            <person name="Nouioui I."/>
            <person name="Neumann-Schaal M."/>
            <person name="Mast Y."/>
            <person name="Chronakova A."/>
        </authorList>
    </citation>
    <scope>NUCLEOTIDE SEQUENCE [LARGE SCALE GENOMIC DNA]</scope>
    <source>
        <strain evidence="2 3">BCCO 10_0798</strain>
    </source>
</reference>
<sequence>MATTQEDRLTFDEVLDRVLAADPESFYAQAKAFEQASEVLDEAKRLLAKQRRQLEEGWSNGVSDRFVRIEALVRQVEGLLADLPAYPRLLRRTGDAIVDSRQRLLALRHMPVKPHVGAVDQADLKALSDRDSQARRILGELSTSYLQIGGEMPELPKHTVTGQLVVVPPLRQPTAGVGAAGSRVMATSTRSQPAHARSFTGGGGSTALFAPLDAADEPARPEQQAAFGRFATLATRSAPTVPVQKAQSFNGFSGLADPVDPAAVVLGAHGKGLGAAPSTEEGKGAGGRKHLELTHLHAGLDGMATQLTAEVKAPANLESAPLAEQPVTSAAPVAAQALGAKPQITLTSTAPPAPMSPAPAVPAPAAPALAGAAPSAPAAAVPAAAPPPGPSSPPAVPATSGPQPNPFAMAANAGLAPGAGPAANAVRPPLGSALGAGLAPPAPMARGPEVWLRADTSDWANTHQAVTRLGRDGADQVPGFNGGTCATGHGKEVR</sequence>
<protein>
    <submittedName>
        <fullName evidence="2">Uncharacterized protein</fullName>
    </submittedName>
</protein>
<dbReference type="Proteomes" id="UP001271792">
    <property type="component" value="Unassembled WGS sequence"/>
</dbReference>
<evidence type="ECO:0000313" key="2">
    <source>
        <dbReference type="EMBL" id="MDX8056752.1"/>
    </source>
</evidence>
<proteinExistence type="predicted"/>
<evidence type="ECO:0000256" key="1">
    <source>
        <dbReference type="SAM" id="MobiDB-lite"/>
    </source>
</evidence>
<feature type="compositionally biased region" description="Low complexity" evidence="1">
    <location>
        <begin position="397"/>
        <end position="412"/>
    </location>
</feature>
<name>A0ABU4U833_9PSEU</name>
<keyword evidence="3" id="KW-1185">Reference proteome</keyword>
<dbReference type="RefSeq" id="WP_319990393.1">
    <property type="nucleotide sequence ID" value="NZ_JAXAVV010000062.1"/>
</dbReference>
<organism evidence="2 3">
    <name type="scientific">Lentzea kristufekii</name>
    <dbReference type="NCBI Taxonomy" id="3095430"/>
    <lineage>
        <taxon>Bacteria</taxon>
        <taxon>Bacillati</taxon>
        <taxon>Actinomycetota</taxon>
        <taxon>Actinomycetes</taxon>
        <taxon>Pseudonocardiales</taxon>
        <taxon>Pseudonocardiaceae</taxon>
        <taxon>Lentzea</taxon>
    </lineage>
</organism>
<reference evidence="2 3" key="2">
    <citation type="submission" date="2023-11" db="EMBL/GenBank/DDBJ databases">
        <authorList>
            <person name="Lara A.C."/>
            <person name="Chronakova A."/>
        </authorList>
    </citation>
    <scope>NUCLEOTIDE SEQUENCE [LARGE SCALE GENOMIC DNA]</scope>
    <source>
        <strain evidence="2 3">BCCO 10_0798</strain>
    </source>
</reference>
<evidence type="ECO:0000313" key="3">
    <source>
        <dbReference type="Proteomes" id="UP001271792"/>
    </source>
</evidence>
<accession>A0ABU4U833</accession>
<comment type="caution">
    <text evidence="2">The sequence shown here is derived from an EMBL/GenBank/DDBJ whole genome shotgun (WGS) entry which is preliminary data.</text>
</comment>
<gene>
    <name evidence="2" type="ORF">SK571_45925</name>
</gene>